<reference evidence="3 4" key="1">
    <citation type="submission" date="2023-03" db="EMBL/GenBank/DDBJ databases">
        <title>Altererythrobacter sp. CAU 1644 isolated from sand.</title>
        <authorList>
            <person name="Kim W."/>
        </authorList>
    </citation>
    <scope>NUCLEOTIDE SEQUENCE [LARGE SCALE GENOMIC DNA]</scope>
    <source>
        <strain evidence="3 4">CAU 1644</strain>
    </source>
</reference>
<keyword evidence="4" id="KW-1185">Reference proteome</keyword>
<name>A0ABY8FML5_9SPHN</name>
<dbReference type="InterPro" id="IPR023795">
    <property type="entry name" value="Serpin_CS"/>
</dbReference>
<dbReference type="InterPro" id="IPR042185">
    <property type="entry name" value="Serpin_sf_2"/>
</dbReference>
<dbReference type="Proteomes" id="UP001215827">
    <property type="component" value="Chromosome"/>
</dbReference>
<dbReference type="InterPro" id="IPR000215">
    <property type="entry name" value="Serpin_fam"/>
</dbReference>
<sequence>MTRHLLLLAPLALAACATTEPVATSPDSIVERDGSGAMALFPILDREAGPKENIVYSPASVDQAFGLLRLGAAGSTAEQLDRVLPAPRNADYLRVDKDDVEVRIANALFLSDAFRFRQSFVSSAKSRYDATTQAVDFLTPAPTAKTINDWAEKATEGLIPQVITPGSITPDMVAVLANALYFDGRWETKLTHGDIRAFLFGDGSEKPFRFVGKVLSLNKVEADGWSAVRIPYANDRYTMDVIIPEKRRVMAEAPSPEMIEELGAKLAGEKHQLVDLLIPQFEVDYSTGLIPALQALGVTAPFEKGVADLSPMAEPGQAPLVVSDARHVTKLQVFDAGTRAAAVTTISIVVTSGAIYEKEPVPFIADRPFVIVIRDLEAREVLFVGRIASPEAFEPEVIE</sequence>
<dbReference type="PANTHER" id="PTHR11461">
    <property type="entry name" value="SERINE PROTEASE INHIBITOR, SERPIN"/>
    <property type="match status" value="1"/>
</dbReference>
<evidence type="ECO:0000313" key="3">
    <source>
        <dbReference type="EMBL" id="WFL76012.1"/>
    </source>
</evidence>
<dbReference type="RefSeq" id="WP_278014779.1">
    <property type="nucleotide sequence ID" value="NZ_CP121106.1"/>
</dbReference>
<dbReference type="PANTHER" id="PTHR11461:SF211">
    <property type="entry name" value="GH10112P-RELATED"/>
    <property type="match status" value="1"/>
</dbReference>
<dbReference type="PROSITE" id="PS51257">
    <property type="entry name" value="PROKAR_LIPOPROTEIN"/>
    <property type="match status" value="1"/>
</dbReference>
<dbReference type="SUPFAM" id="SSF56574">
    <property type="entry name" value="Serpins"/>
    <property type="match status" value="1"/>
</dbReference>
<comment type="similarity">
    <text evidence="1">Belongs to the serpin family.</text>
</comment>
<proteinExistence type="inferred from homology"/>
<organism evidence="3 4">
    <name type="scientific">Altererythrobacter arenosus</name>
    <dbReference type="NCBI Taxonomy" id="3032592"/>
    <lineage>
        <taxon>Bacteria</taxon>
        <taxon>Pseudomonadati</taxon>
        <taxon>Pseudomonadota</taxon>
        <taxon>Alphaproteobacteria</taxon>
        <taxon>Sphingomonadales</taxon>
        <taxon>Erythrobacteraceae</taxon>
        <taxon>Altererythrobacter</taxon>
    </lineage>
</organism>
<accession>A0ABY8FML5</accession>
<evidence type="ECO:0000259" key="2">
    <source>
        <dbReference type="SMART" id="SM00093"/>
    </source>
</evidence>
<dbReference type="Gene3D" id="2.30.39.10">
    <property type="entry name" value="Alpha-1-antitrypsin, domain 1"/>
    <property type="match status" value="1"/>
</dbReference>
<dbReference type="InterPro" id="IPR023796">
    <property type="entry name" value="Serpin_dom"/>
</dbReference>
<protein>
    <submittedName>
        <fullName evidence="3">Serpin family protein</fullName>
    </submittedName>
</protein>
<dbReference type="EMBL" id="CP121106">
    <property type="protein sequence ID" value="WFL76012.1"/>
    <property type="molecule type" value="Genomic_DNA"/>
</dbReference>
<dbReference type="InterPro" id="IPR036186">
    <property type="entry name" value="Serpin_sf"/>
</dbReference>
<dbReference type="Pfam" id="PF00079">
    <property type="entry name" value="Serpin"/>
    <property type="match status" value="1"/>
</dbReference>
<gene>
    <name evidence="3" type="ORF">P7228_08300</name>
</gene>
<dbReference type="Gene3D" id="3.30.497.10">
    <property type="entry name" value="Antithrombin, subunit I, domain 2"/>
    <property type="match status" value="1"/>
</dbReference>
<dbReference type="CDD" id="cd00172">
    <property type="entry name" value="serpin"/>
    <property type="match status" value="1"/>
</dbReference>
<dbReference type="InterPro" id="IPR042178">
    <property type="entry name" value="Serpin_sf_1"/>
</dbReference>
<dbReference type="SMART" id="SM00093">
    <property type="entry name" value="SERPIN"/>
    <property type="match status" value="1"/>
</dbReference>
<evidence type="ECO:0000256" key="1">
    <source>
        <dbReference type="RuleBase" id="RU000411"/>
    </source>
</evidence>
<evidence type="ECO:0000313" key="4">
    <source>
        <dbReference type="Proteomes" id="UP001215827"/>
    </source>
</evidence>
<dbReference type="PROSITE" id="PS00284">
    <property type="entry name" value="SERPIN"/>
    <property type="match status" value="1"/>
</dbReference>
<feature type="domain" description="Serpin" evidence="2">
    <location>
        <begin position="38"/>
        <end position="390"/>
    </location>
</feature>